<reference evidence="7" key="1">
    <citation type="submission" date="2020-04" db="EMBL/GenBank/DDBJ databases">
        <authorList>
            <person name="Alioto T."/>
            <person name="Alioto T."/>
            <person name="Gomez Garrido J."/>
        </authorList>
    </citation>
    <scope>NUCLEOTIDE SEQUENCE</scope>
    <source>
        <strain evidence="7">A484AB</strain>
    </source>
</reference>
<protein>
    <submittedName>
        <fullName evidence="7">Glutathione reductase, mitochondrial</fullName>
    </submittedName>
</protein>
<evidence type="ECO:0000256" key="2">
    <source>
        <dbReference type="ARBA" id="ARBA00007532"/>
    </source>
</evidence>
<keyword evidence="3" id="KW-0560">Oxidoreductase</keyword>
<organism evidence="7 8">
    <name type="scientific">Paramuricea clavata</name>
    <name type="common">Red gorgonian</name>
    <name type="synonym">Violescent sea-whip</name>
    <dbReference type="NCBI Taxonomy" id="317549"/>
    <lineage>
        <taxon>Eukaryota</taxon>
        <taxon>Metazoa</taxon>
        <taxon>Cnidaria</taxon>
        <taxon>Anthozoa</taxon>
        <taxon>Octocorallia</taxon>
        <taxon>Malacalcyonacea</taxon>
        <taxon>Plexauridae</taxon>
        <taxon>Paramuricea</taxon>
    </lineage>
</organism>
<dbReference type="InterPro" id="IPR036188">
    <property type="entry name" value="FAD/NAD-bd_sf"/>
</dbReference>
<evidence type="ECO:0000313" key="8">
    <source>
        <dbReference type="Proteomes" id="UP001152795"/>
    </source>
</evidence>
<dbReference type="PRINTS" id="PR00368">
    <property type="entry name" value="FADPNR"/>
</dbReference>
<dbReference type="GO" id="GO:0045454">
    <property type="term" value="P:cell redox homeostasis"/>
    <property type="evidence" value="ECO:0007669"/>
    <property type="project" value="InterPro"/>
</dbReference>
<dbReference type="AlphaFoldDB" id="A0A6S7IBA6"/>
<accession>A0A6S7IBA6</accession>
<gene>
    <name evidence="7" type="ORF">PACLA_8A011487</name>
</gene>
<dbReference type="GO" id="GO:0034599">
    <property type="term" value="P:cellular response to oxidative stress"/>
    <property type="evidence" value="ECO:0007669"/>
    <property type="project" value="TreeGrafter"/>
</dbReference>
<dbReference type="EMBL" id="CACRXK020008934">
    <property type="protein sequence ID" value="CAB4016014.1"/>
    <property type="molecule type" value="Genomic_DNA"/>
</dbReference>
<dbReference type="Pfam" id="PF07992">
    <property type="entry name" value="Pyr_redox_2"/>
    <property type="match status" value="1"/>
</dbReference>
<dbReference type="Proteomes" id="UP001152795">
    <property type="component" value="Unassembled WGS sequence"/>
</dbReference>
<proteinExistence type="inferred from homology"/>
<dbReference type="PANTHER" id="PTHR42737:SF2">
    <property type="entry name" value="GLUTATHIONE REDUCTASE"/>
    <property type="match status" value="1"/>
</dbReference>
<dbReference type="GO" id="GO:0005739">
    <property type="term" value="C:mitochondrion"/>
    <property type="evidence" value="ECO:0007669"/>
    <property type="project" value="TreeGrafter"/>
</dbReference>
<evidence type="ECO:0000256" key="4">
    <source>
        <dbReference type="ARBA" id="ARBA00023157"/>
    </source>
</evidence>
<evidence type="ECO:0000256" key="3">
    <source>
        <dbReference type="ARBA" id="ARBA00023002"/>
    </source>
</evidence>
<name>A0A6S7IBA6_PARCT</name>
<dbReference type="OrthoDB" id="5956163at2759"/>
<keyword evidence="4" id="KW-1015">Disulfide bond</keyword>
<comment type="caution">
    <text evidence="7">The sequence shown here is derived from an EMBL/GenBank/DDBJ whole genome shotgun (WGS) entry which is preliminary data.</text>
</comment>
<dbReference type="GO" id="GO:0006749">
    <property type="term" value="P:glutathione metabolic process"/>
    <property type="evidence" value="ECO:0007669"/>
    <property type="project" value="TreeGrafter"/>
</dbReference>
<sequence length="252" mass="27368">MWNAASMAETIKYGYLKDYGLNVLSHDVKVAWGELKRKRDAYIKRLNGIYAKNLEKAEVEVIRGDASFTAEGNVIVDKKHVYKAKHILIATGGRPTVPAFPGCEHCITSDGFFELEELPRKIIVAGAGYIAVELAGVLQELGSDVTLLIRRDKVLRSFDSAISSRATENLRQAGVNIMTTSRISSVSKDSSTGLLSVAVEQIGGDKVENIADVDKVLLAIGRSPNTEELNLPAVGVNTDNRGFIQADEVGCF</sequence>
<evidence type="ECO:0000259" key="6">
    <source>
        <dbReference type="Pfam" id="PF07992"/>
    </source>
</evidence>
<comment type="similarity">
    <text evidence="2">Belongs to the class-I pyridine nucleotide-disulfide oxidoreductase family.</text>
</comment>
<evidence type="ECO:0000313" key="7">
    <source>
        <dbReference type="EMBL" id="CAB4016014.1"/>
    </source>
</evidence>
<dbReference type="PRINTS" id="PR00411">
    <property type="entry name" value="PNDRDTASEI"/>
</dbReference>
<dbReference type="InterPro" id="IPR046952">
    <property type="entry name" value="GSHR/TRXR-like"/>
</dbReference>
<dbReference type="PANTHER" id="PTHR42737">
    <property type="entry name" value="GLUTATHIONE REDUCTASE"/>
    <property type="match status" value="1"/>
</dbReference>
<feature type="domain" description="FAD/NAD(P)-binding" evidence="6">
    <location>
        <begin position="35"/>
        <end position="248"/>
    </location>
</feature>
<dbReference type="FunFam" id="3.50.50.60:FF:000235">
    <property type="entry name" value="Glutathione reductase"/>
    <property type="match status" value="1"/>
</dbReference>
<evidence type="ECO:0000256" key="1">
    <source>
        <dbReference type="ARBA" id="ARBA00001974"/>
    </source>
</evidence>
<dbReference type="GO" id="GO:0004362">
    <property type="term" value="F:glutathione-disulfide reductase (NADPH) activity"/>
    <property type="evidence" value="ECO:0007669"/>
    <property type="project" value="TreeGrafter"/>
</dbReference>
<dbReference type="InterPro" id="IPR023753">
    <property type="entry name" value="FAD/NAD-binding_dom"/>
</dbReference>
<comment type="cofactor">
    <cofactor evidence="1">
        <name>FAD</name>
        <dbReference type="ChEBI" id="CHEBI:57692"/>
    </cofactor>
</comment>
<dbReference type="GO" id="GO:0050660">
    <property type="term" value="F:flavin adenine dinucleotide binding"/>
    <property type="evidence" value="ECO:0007669"/>
    <property type="project" value="InterPro"/>
</dbReference>
<keyword evidence="5" id="KW-0676">Redox-active center</keyword>
<dbReference type="GO" id="GO:0005829">
    <property type="term" value="C:cytosol"/>
    <property type="evidence" value="ECO:0007669"/>
    <property type="project" value="TreeGrafter"/>
</dbReference>
<dbReference type="Gene3D" id="3.50.50.60">
    <property type="entry name" value="FAD/NAD(P)-binding domain"/>
    <property type="match status" value="2"/>
</dbReference>
<keyword evidence="8" id="KW-1185">Reference proteome</keyword>
<dbReference type="SUPFAM" id="SSF51905">
    <property type="entry name" value="FAD/NAD(P)-binding domain"/>
    <property type="match status" value="1"/>
</dbReference>
<evidence type="ECO:0000256" key="5">
    <source>
        <dbReference type="ARBA" id="ARBA00023284"/>
    </source>
</evidence>